<dbReference type="InterPro" id="IPR050231">
    <property type="entry name" value="Iron_ascorbate_oxido_reductase"/>
</dbReference>
<name>A0AAV2CPQ1_9ROSI</name>
<gene>
    <name evidence="3" type="ORF">LTRI10_LOCUS5925</name>
</gene>
<dbReference type="AlphaFoldDB" id="A0AAV2CPQ1"/>
<accession>A0AAV2CPQ1</accession>
<dbReference type="SUPFAM" id="SSF51197">
    <property type="entry name" value="Clavaminate synthase-like"/>
    <property type="match status" value="1"/>
</dbReference>
<dbReference type="PANTHER" id="PTHR47990">
    <property type="entry name" value="2-OXOGLUTARATE (2OG) AND FE(II)-DEPENDENT OXYGENASE SUPERFAMILY PROTEIN-RELATED"/>
    <property type="match status" value="1"/>
</dbReference>
<dbReference type="Gene3D" id="2.60.120.330">
    <property type="entry name" value="B-lactam Antibiotic, Isopenicillin N Synthase, Chain"/>
    <property type="match status" value="1"/>
</dbReference>
<dbReference type="InterPro" id="IPR027443">
    <property type="entry name" value="IPNS-like_sf"/>
</dbReference>
<evidence type="ECO:0000313" key="3">
    <source>
        <dbReference type="EMBL" id="CAL1358368.1"/>
    </source>
</evidence>
<dbReference type="InterPro" id="IPR005123">
    <property type="entry name" value="Oxoglu/Fe-dep_dioxygenase_dom"/>
</dbReference>
<dbReference type="InterPro" id="IPR044861">
    <property type="entry name" value="IPNS-like_FE2OG_OXY"/>
</dbReference>
<reference evidence="3 4" key="1">
    <citation type="submission" date="2024-04" db="EMBL/GenBank/DDBJ databases">
        <authorList>
            <person name="Fracassetti M."/>
        </authorList>
    </citation>
    <scope>NUCLEOTIDE SEQUENCE [LARGE SCALE GENOMIC DNA]</scope>
</reference>
<proteinExistence type="inferred from homology"/>
<keyword evidence="1" id="KW-0408">Iron</keyword>
<dbReference type="Proteomes" id="UP001497516">
    <property type="component" value="Chromosome 1"/>
</dbReference>
<evidence type="ECO:0000259" key="2">
    <source>
        <dbReference type="PROSITE" id="PS51471"/>
    </source>
</evidence>
<dbReference type="PROSITE" id="PS51471">
    <property type="entry name" value="FE2OG_OXY"/>
    <property type="match status" value="1"/>
</dbReference>
<protein>
    <recommendedName>
        <fullName evidence="2">Fe2OG dioxygenase domain-containing protein</fullName>
    </recommendedName>
</protein>
<feature type="domain" description="Fe2OG dioxygenase" evidence="2">
    <location>
        <begin position="173"/>
        <end position="275"/>
    </location>
</feature>
<keyword evidence="1" id="KW-0479">Metal-binding</keyword>
<keyword evidence="4" id="KW-1185">Reference proteome</keyword>
<organism evidence="3 4">
    <name type="scientific">Linum trigynum</name>
    <dbReference type="NCBI Taxonomy" id="586398"/>
    <lineage>
        <taxon>Eukaryota</taxon>
        <taxon>Viridiplantae</taxon>
        <taxon>Streptophyta</taxon>
        <taxon>Embryophyta</taxon>
        <taxon>Tracheophyta</taxon>
        <taxon>Spermatophyta</taxon>
        <taxon>Magnoliopsida</taxon>
        <taxon>eudicotyledons</taxon>
        <taxon>Gunneridae</taxon>
        <taxon>Pentapetalae</taxon>
        <taxon>rosids</taxon>
        <taxon>fabids</taxon>
        <taxon>Malpighiales</taxon>
        <taxon>Linaceae</taxon>
        <taxon>Linum</taxon>
    </lineage>
</organism>
<evidence type="ECO:0000313" key="4">
    <source>
        <dbReference type="Proteomes" id="UP001497516"/>
    </source>
</evidence>
<comment type="similarity">
    <text evidence="1">Belongs to the iron/ascorbate-dependent oxidoreductase family.</text>
</comment>
<keyword evidence="1" id="KW-0560">Oxidoreductase</keyword>
<evidence type="ECO:0000256" key="1">
    <source>
        <dbReference type="RuleBase" id="RU003682"/>
    </source>
</evidence>
<sequence length="328" mass="37067">MGSIIDEAPTQKLPFIDFSSKPLLELKPGSAYWDSLKSQVGEALEEYGSFEASFKPAGIQNDNIFRSVKELFDLDLATKQRRSFAVGDASFTGYIGQHPGYSSSFESFGIDDPNEAGEVESFTNALWDQGNPSFSKNVQTWSENVSKLDEIVRRMIVESFELEKYMDEHMSSIRYQLRVNKYAASQTQGPEIGQLKAHTDKNLITILCQNEVNGLQIQTKKGDWVKFQPSHASFVILVADSLYAWLNGQVHCPSHRVMGVYGNKPRYSIGLFSRTKTGYVIKAPEELIDQYHPLLFTPFEYNEYMTLAYSTAGKKDASPLHLRKFYGL</sequence>
<dbReference type="EMBL" id="OZ034813">
    <property type="protein sequence ID" value="CAL1358368.1"/>
    <property type="molecule type" value="Genomic_DNA"/>
</dbReference>
<dbReference type="GO" id="GO:0016491">
    <property type="term" value="F:oxidoreductase activity"/>
    <property type="evidence" value="ECO:0007669"/>
    <property type="project" value="UniProtKB-KW"/>
</dbReference>
<dbReference type="Pfam" id="PF03171">
    <property type="entry name" value="2OG-FeII_Oxy"/>
    <property type="match status" value="1"/>
</dbReference>
<dbReference type="GO" id="GO:0046872">
    <property type="term" value="F:metal ion binding"/>
    <property type="evidence" value="ECO:0007669"/>
    <property type="project" value="UniProtKB-KW"/>
</dbReference>